<dbReference type="EMBL" id="OZ034817">
    <property type="protein sequence ID" value="CAL1385016.1"/>
    <property type="molecule type" value="Genomic_DNA"/>
</dbReference>
<sequence>MFYFSSCIFSPFSSPPISLPAAAQISPSPSGWQLTSSTNCPPSLSIQDHCGPSPDSKVYPVDTDDEEGAGGPAAGGV</sequence>
<accession>A0AAV2EGB6</accession>
<name>A0AAV2EGB6_9ROSI</name>
<dbReference type="Proteomes" id="UP001497516">
    <property type="component" value="Chromosome 4"/>
</dbReference>
<proteinExistence type="predicted"/>
<feature type="region of interest" description="Disordered" evidence="1">
    <location>
        <begin position="43"/>
        <end position="77"/>
    </location>
</feature>
<reference evidence="2 3" key="1">
    <citation type="submission" date="2024-04" db="EMBL/GenBank/DDBJ databases">
        <authorList>
            <person name="Fracassetti M."/>
        </authorList>
    </citation>
    <scope>NUCLEOTIDE SEQUENCE [LARGE SCALE GENOMIC DNA]</scope>
</reference>
<protein>
    <submittedName>
        <fullName evidence="2">Uncharacterized protein</fullName>
    </submittedName>
</protein>
<evidence type="ECO:0000313" key="2">
    <source>
        <dbReference type="EMBL" id="CAL1385016.1"/>
    </source>
</evidence>
<organism evidence="2 3">
    <name type="scientific">Linum trigynum</name>
    <dbReference type="NCBI Taxonomy" id="586398"/>
    <lineage>
        <taxon>Eukaryota</taxon>
        <taxon>Viridiplantae</taxon>
        <taxon>Streptophyta</taxon>
        <taxon>Embryophyta</taxon>
        <taxon>Tracheophyta</taxon>
        <taxon>Spermatophyta</taxon>
        <taxon>Magnoliopsida</taxon>
        <taxon>eudicotyledons</taxon>
        <taxon>Gunneridae</taxon>
        <taxon>Pentapetalae</taxon>
        <taxon>rosids</taxon>
        <taxon>fabids</taxon>
        <taxon>Malpighiales</taxon>
        <taxon>Linaceae</taxon>
        <taxon>Linum</taxon>
    </lineage>
</organism>
<evidence type="ECO:0000313" key="3">
    <source>
        <dbReference type="Proteomes" id="UP001497516"/>
    </source>
</evidence>
<gene>
    <name evidence="2" type="ORF">LTRI10_LOCUS26181</name>
</gene>
<dbReference type="AlphaFoldDB" id="A0AAV2EGB6"/>
<evidence type="ECO:0000256" key="1">
    <source>
        <dbReference type="SAM" id="MobiDB-lite"/>
    </source>
</evidence>
<keyword evidence="3" id="KW-1185">Reference proteome</keyword>